<dbReference type="Proteomes" id="UP000292262">
    <property type="component" value="Unassembled WGS sequence"/>
</dbReference>
<evidence type="ECO:0000313" key="2">
    <source>
        <dbReference type="EMBL" id="RZS90429.1"/>
    </source>
</evidence>
<dbReference type="Pfam" id="PF01738">
    <property type="entry name" value="DLH"/>
    <property type="match status" value="1"/>
</dbReference>
<dbReference type="AlphaFoldDB" id="A0A4V2F4T4"/>
<dbReference type="GO" id="GO:0016787">
    <property type="term" value="F:hydrolase activity"/>
    <property type="evidence" value="ECO:0007669"/>
    <property type="project" value="UniProtKB-KW"/>
</dbReference>
<proteinExistence type="predicted"/>
<sequence>MGYFLGALILAVCISCKDTKSTETEKEEEEKVEIVEEKEMKLKGEEVSYSTDSLQMKGYIAFNENATDKSPGVLVIHEWWGHNDYTRKRADMLAELGYVALAVDMYGEGKQASHPDDAGKFAMSVMGNIDVAKARFNAALEMLKSKDQVDTTKIAAIGYCFGGSVALTMANTGAELDAVAAFHSGVELPVMPNEELTAKVLVCNGAEDPFVSPESVAAYTKAMDSIQADYKYVAYEEAVHAFTSKDADSLGKKFDLPLAYNKEADQKSWEELKRLLEDVFKSEE</sequence>
<protein>
    <submittedName>
        <fullName evidence="2">Dienelactone hydrolase</fullName>
    </submittedName>
</protein>
<keyword evidence="3" id="KW-1185">Reference proteome</keyword>
<name>A0A4V2F4T4_9FLAO</name>
<dbReference type="Gene3D" id="3.40.50.1820">
    <property type="entry name" value="alpha/beta hydrolase"/>
    <property type="match status" value="1"/>
</dbReference>
<comment type="caution">
    <text evidence="2">The sequence shown here is derived from an EMBL/GenBank/DDBJ whole genome shotgun (WGS) entry which is preliminary data.</text>
</comment>
<evidence type="ECO:0000313" key="3">
    <source>
        <dbReference type="Proteomes" id="UP000292262"/>
    </source>
</evidence>
<dbReference type="PANTHER" id="PTHR22946">
    <property type="entry name" value="DIENELACTONE HYDROLASE DOMAIN-CONTAINING PROTEIN-RELATED"/>
    <property type="match status" value="1"/>
</dbReference>
<feature type="domain" description="Dienelactone hydrolase" evidence="1">
    <location>
        <begin position="56"/>
        <end position="278"/>
    </location>
</feature>
<dbReference type="PANTHER" id="PTHR22946:SF0">
    <property type="entry name" value="DIENELACTONE HYDROLASE DOMAIN-CONTAINING PROTEIN"/>
    <property type="match status" value="1"/>
</dbReference>
<gene>
    <name evidence="2" type="ORF">EV197_3414</name>
</gene>
<reference evidence="2 3" key="1">
    <citation type="submission" date="2019-02" db="EMBL/GenBank/DDBJ databases">
        <title>Genomic Encyclopedia of Type Strains, Phase IV (KMG-IV): sequencing the most valuable type-strain genomes for metagenomic binning, comparative biology and taxonomic classification.</title>
        <authorList>
            <person name="Goeker M."/>
        </authorList>
    </citation>
    <scope>NUCLEOTIDE SEQUENCE [LARGE SCALE GENOMIC DNA]</scope>
    <source>
        <strain evidence="2 3">DSM 17196</strain>
    </source>
</reference>
<evidence type="ECO:0000259" key="1">
    <source>
        <dbReference type="Pfam" id="PF01738"/>
    </source>
</evidence>
<keyword evidence="2" id="KW-0378">Hydrolase</keyword>
<accession>A0A4V2F4T4</accession>
<organism evidence="2 3">
    <name type="scientific">Aquimarina brevivitae</name>
    <dbReference type="NCBI Taxonomy" id="323412"/>
    <lineage>
        <taxon>Bacteria</taxon>
        <taxon>Pseudomonadati</taxon>
        <taxon>Bacteroidota</taxon>
        <taxon>Flavobacteriia</taxon>
        <taxon>Flavobacteriales</taxon>
        <taxon>Flavobacteriaceae</taxon>
        <taxon>Aquimarina</taxon>
    </lineage>
</organism>
<dbReference type="SUPFAM" id="SSF53474">
    <property type="entry name" value="alpha/beta-Hydrolases"/>
    <property type="match status" value="1"/>
</dbReference>
<dbReference type="InterPro" id="IPR029058">
    <property type="entry name" value="AB_hydrolase_fold"/>
</dbReference>
<dbReference type="EMBL" id="SGXE01000008">
    <property type="protein sequence ID" value="RZS90429.1"/>
    <property type="molecule type" value="Genomic_DNA"/>
</dbReference>
<dbReference type="InterPro" id="IPR002925">
    <property type="entry name" value="Dienelactn_hydro"/>
</dbReference>
<dbReference type="InterPro" id="IPR050261">
    <property type="entry name" value="FrsA_esterase"/>
</dbReference>